<dbReference type="AlphaFoldDB" id="A0A0G1CHB5"/>
<sequence>MLGGGKTTFFVMGDWLERSVNREIANRIVDEGHVLGCHGFHHDPFTTLSREEMSEQFAKFTRVAGEVVPGYKVRFFRPPYGDRNQEVREEAAKWGMQTAMWSMSSGGHDYTTYTRVVRGVDKGTIVLSHSTRYYDVNQAAKIVTGLVEAGYSLESMDTGLDPNDYWKNATALSPIQRENLMPEVADAKGRI</sequence>
<dbReference type="PANTHER" id="PTHR10587">
    <property type="entry name" value="GLYCOSYL TRANSFERASE-RELATED"/>
    <property type="match status" value="1"/>
</dbReference>
<organism evidence="2 3">
    <name type="scientific">Candidatus Gottesmanbacteria bacterium GW2011_GWB1_43_11</name>
    <dbReference type="NCBI Taxonomy" id="1618446"/>
    <lineage>
        <taxon>Bacteria</taxon>
        <taxon>Candidatus Gottesmaniibacteriota</taxon>
    </lineage>
</organism>
<dbReference type="InterPro" id="IPR050248">
    <property type="entry name" value="Polysacc_deacetylase_ArnD"/>
</dbReference>
<dbReference type="Gene3D" id="3.20.20.370">
    <property type="entry name" value="Glycoside hydrolase/deacetylase"/>
    <property type="match status" value="1"/>
</dbReference>
<gene>
    <name evidence="2" type="ORF">UV61_C0023G0003</name>
</gene>
<proteinExistence type="predicted"/>
<dbReference type="EMBL" id="LCFD01000023">
    <property type="protein sequence ID" value="KKS84869.1"/>
    <property type="molecule type" value="Genomic_DNA"/>
</dbReference>
<evidence type="ECO:0000259" key="1">
    <source>
        <dbReference type="PROSITE" id="PS51677"/>
    </source>
</evidence>
<dbReference type="PANTHER" id="PTHR10587:SF80">
    <property type="entry name" value="CHITOOLIGOSACCHARIDE DEACETYLASE"/>
    <property type="match status" value="1"/>
</dbReference>
<evidence type="ECO:0000313" key="2">
    <source>
        <dbReference type="EMBL" id="KKS84869.1"/>
    </source>
</evidence>
<dbReference type="CDD" id="cd10917">
    <property type="entry name" value="CE4_NodB_like_6s_7s"/>
    <property type="match status" value="1"/>
</dbReference>
<dbReference type="STRING" id="1618446.UV61_C0023G0003"/>
<protein>
    <submittedName>
        <fullName evidence="2">Delta-lactam-biosynthetic de-N-acetylase</fullName>
    </submittedName>
</protein>
<dbReference type="SUPFAM" id="SSF88713">
    <property type="entry name" value="Glycoside hydrolase/deacetylase"/>
    <property type="match status" value="1"/>
</dbReference>
<dbReference type="GO" id="GO:0005975">
    <property type="term" value="P:carbohydrate metabolic process"/>
    <property type="evidence" value="ECO:0007669"/>
    <property type="project" value="InterPro"/>
</dbReference>
<dbReference type="GO" id="GO:0016020">
    <property type="term" value="C:membrane"/>
    <property type="evidence" value="ECO:0007669"/>
    <property type="project" value="TreeGrafter"/>
</dbReference>
<dbReference type="Proteomes" id="UP000034050">
    <property type="component" value="Unassembled WGS sequence"/>
</dbReference>
<dbReference type="Pfam" id="PF01522">
    <property type="entry name" value="Polysacc_deac_1"/>
    <property type="match status" value="1"/>
</dbReference>
<dbReference type="InterPro" id="IPR011330">
    <property type="entry name" value="Glyco_hydro/deAcase_b/a-brl"/>
</dbReference>
<dbReference type="PROSITE" id="PS51677">
    <property type="entry name" value="NODB"/>
    <property type="match status" value="1"/>
</dbReference>
<reference evidence="2 3" key="1">
    <citation type="journal article" date="2015" name="Nature">
        <title>rRNA introns, odd ribosomes, and small enigmatic genomes across a large radiation of phyla.</title>
        <authorList>
            <person name="Brown C.T."/>
            <person name="Hug L.A."/>
            <person name="Thomas B.C."/>
            <person name="Sharon I."/>
            <person name="Castelle C.J."/>
            <person name="Singh A."/>
            <person name="Wilkins M.J."/>
            <person name="Williams K.H."/>
            <person name="Banfield J.F."/>
        </authorList>
    </citation>
    <scope>NUCLEOTIDE SEQUENCE [LARGE SCALE GENOMIC DNA]</scope>
</reference>
<accession>A0A0G1CHB5</accession>
<evidence type="ECO:0000313" key="3">
    <source>
        <dbReference type="Proteomes" id="UP000034050"/>
    </source>
</evidence>
<dbReference type="InterPro" id="IPR002509">
    <property type="entry name" value="NODB_dom"/>
</dbReference>
<dbReference type="GO" id="GO:0016810">
    <property type="term" value="F:hydrolase activity, acting on carbon-nitrogen (but not peptide) bonds"/>
    <property type="evidence" value="ECO:0007669"/>
    <property type="project" value="InterPro"/>
</dbReference>
<comment type="caution">
    <text evidence="2">The sequence shown here is derived from an EMBL/GenBank/DDBJ whole genome shotgun (WGS) entry which is preliminary data.</text>
</comment>
<feature type="domain" description="NodB homology" evidence="1">
    <location>
        <begin position="1"/>
        <end position="191"/>
    </location>
</feature>
<name>A0A0G1CHB5_9BACT</name>